<protein>
    <submittedName>
        <fullName evidence="1">Uncharacterized protein</fullName>
    </submittedName>
</protein>
<comment type="caution">
    <text evidence="1">The sequence shown here is derived from an EMBL/GenBank/DDBJ whole genome shotgun (WGS) entry which is preliminary data.</text>
</comment>
<feature type="non-terminal residue" evidence="1">
    <location>
        <position position="31"/>
    </location>
</feature>
<reference evidence="1" key="1">
    <citation type="journal article" date="2012" name="PLoS ONE">
        <title>Gene sets for utilization of primary and secondary nutrition supplies in the distal gut of endangered iberian lynx.</title>
        <authorList>
            <person name="Alcaide M."/>
            <person name="Messina E."/>
            <person name="Richter M."/>
            <person name="Bargiela R."/>
            <person name="Peplies J."/>
            <person name="Huws S.A."/>
            <person name="Newbold C.J."/>
            <person name="Golyshin P.N."/>
            <person name="Simon M.A."/>
            <person name="Lopez G."/>
            <person name="Yakimov M.M."/>
            <person name="Ferrer M."/>
        </authorList>
    </citation>
    <scope>NUCLEOTIDE SEQUENCE</scope>
</reference>
<proteinExistence type="predicted"/>
<dbReference type="EMBL" id="AMCI01009442">
    <property type="protein sequence ID" value="EJW89485.1"/>
    <property type="molecule type" value="Genomic_DNA"/>
</dbReference>
<dbReference type="AlphaFoldDB" id="J9BPG7"/>
<sequence>MGAYLKYAEAVEAGIEGTPALLYMLVMFFVI</sequence>
<organism evidence="1">
    <name type="scientific">gut metagenome</name>
    <dbReference type="NCBI Taxonomy" id="749906"/>
    <lineage>
        <taxon>unclassified sequences</taxon>
        <taxon>metagenomes</taxon>
        <taxon>organismal metagenomes</taxon>
    </lineage>
</organism>
<accession>J9BPG7</accession>
<gene>
    <name evidence="1" type="ORF">EVA_22409</name>
</gene>
<name>J9BPG7_9ZZZZ</name>
<evidence type="ECO:0000313" key="1">
    <source>
        <dbReference type="EMBL" id="EJW89485.1"/>
    </source>
</evidence>